<dbReference type="Proteomes" id="UP000324222">
    <property type="component" value="Unassembled WGS sequence"/>
</dbReference>
<comment type="caution">
    <text evidence="1">The sequence shown here is derived from an EMBL/GenBank/DDBJ whole genome shotgun (WGS) entry which is preliminary data.</text>
</comment>
<name>A0A5B7F3Z8_PORTR</name>
<sequence>MNLIFFNTGASECLRHCAVRNAVNNAPLKDVVPPAQHPHIYNHSPAFCTLSFSAVSRILVMSVELGVNWLVSALQGAAPQGRMAMAGHAWTG</sequence>
<evidence type="ECO:0000313" key="1">
    <source>
        <dbReference type="EMBL" id="MPC40086.1"/>
    </source>
</evidence>
<gene>
    <name evidence="1" type="ORF">E2C01_033639</name>
</gene>
<dbReference type="AlphaFoldDB" id="A0A5B7F3Z8"/>
<proteinExistence type="predicted"/>
<protein>
    <submittedName>
        <fullName evidence="1">Uncharacterized protein</fullName>
    </submittedName>
</protein>
<accession>A0A5B7F3Z8</accession>
<evidence type="ECO:0000313" key="2">
    <source>
        <dbReference type="Proteomes" id="UP000324222"/>
    </source>
</evidence>
<keyword evidence="2" id="KW-1185">Reference proteome</keyword>
<organism evidence="1 2">
    <name type="scientific">Portunus trituberculatus</name>
    <name type="common">Swimming crab</name>
    <name type="synonym">Neptunus trituberculatus</name>
    <dbReference type="NCBI Taxonomy" id="210409"/>
    <lineage>
        <taxon>Eukaryota</taxon>
        <taxon>Metazoa</taxon>
        <taxon>Ecdysozoa</taxon>
        <taxon>Arthropoda</taxon>
        <taxon>Crustacea</taxon>
        <taxon>Multicrustacea</taxon>
        <taxon>Malacostraca</taxon>
        <taxon>Eumalacostraca</taxon>
        <taxon>Eucarida</taxon>
        <taxon>Decapoda</taxon>
        <taxon>Pleocyemata</taxon>
        <taxon>Brachyura</taxon>
        <taxon>Eubrachyura</taxon>
        <taxon>Portunoidea</taxon>
        <taxon>Portunidae</taxon>
        <taxon>Portuninae</taxon>
        <taxon>Portunus</taxon>
    </lineage>
</organism>
<reference evidence="1 2" key="1">
    <citation type="submission" date="2019-05" db="EMBL/GenBank/DDBJ databases">
        <title>Another draft genome of Portunus trituberculatus and its Hox gene families provides insights of decapod evolution.</title>
        <authorList>
            <person name="Jeong J.-H."/>
            <person name="Song I."/>
            <person name="Kim S."/>
            <person name="Choi T."/>
            <person name="Kim D."/>
            <person name="Ryu S."/>
            <person name="Kim W."/>
        </authorList>
    </citation>
    <scope>NUCLEOTIDE SEQUENCE [LARGE SCALE GENOMIC DNA]</scope>
    <source>
        <tissue evidence="1">Muscle</tissue>
    </source>
</reference>
<dbReference type="EMBL" id="VSRR010004574">
    <property type="protein sequence ID" value="MPC40086.1"/>
    <property type="molecule type" value="Genomic_DNA"/>
</dbReference>